<dbReference type="PROSITE" id="PS50949">
    <property type="entry name" value="HTH_GNTR"/>
    <property type="match status" value="1"/>
</dbReference>
<dbReference type="Pfam" id="PF00392">
    <property type="entry name" value="GntR"/>
    <property type="match status" value="1"/>
</dbReference>
<dbReference type="InterPro" id="IPR000524">
    <property type="entry name" value="Tscrpt_reg_HTH_GntR"/>
</dbReference>
<accession>A0ABV5N8T0</accession>
<dbReference type="PANTHER" id="PTHR43537:SF24">
    <property type="entry name" value="GLUCONATE OPERON TRANSCRIPTIONAL REPRESSOR"/>
    <property type="match status" value="1"/>
</dbReference>
<dbReference type="InterPro" id="IPR008920">
    <property type="entry name" value="TF_FadR/GntR_C"/>
</dbReference>
<dbReference type="PANTHER" id="PTHR43537">
    <property type="entry name" value="TRANSCRIPTIONAL REGULATOR, GNTR FAMILY"/>
    <property type="match status" value="1"/>
</dbReference>
<dbReference type="SUPFAM" id="SSF46785">
    <property type="entry name" value="Winged helix' DNA-binding domain"/>
    <property type="match status" value="1"/>
</dbReference>
<reference evidence="5 6" key="1">
    <citation type="submission" date="2024-09" db="EMBL/GenBank/DDBJ databases">
        <authorList>
            <person name="Sun Q."/>
            <person name="Mori K."/>
        </authorList>
    </citation>
    <scope>NUCLEOTIDE SEQUENCE [LARGE SCALE GENOMIC DNA]</scope>
    <source>
        <strain evidence="5 6">JCM 6917</strain>
    </source>
</reference>
<protein>
    <submittedName>
        <fullName evidence="5">FadR/GntR family transcriptional regulator</fullName>
    </submittedName>
</protein>
<evidence type="ECO:0000313" key="6">
    <source>
        <dbReference type="Proteomes" id="UP001589709"/>
    </source>
</evidence>
<dbReference type="SMART" id="SM00345">
    <property type="entry name" value="HTH_GNTR"/>
    <property type="match status" value="1"/>
</dbReference>
<evidence type="ECO:0000256" key="3">
    <source>
        <dbReference type="ARBA" id="ARBA00023163"/>
    </source>
</evidence>
<dbReference type="Gene3D" id="1.10.10.10">
    <property type="entry name" value="Winged helix-like DNA-binding domain superfamily/Winged helix DNA-binding domain"/>
    <property type="match status" value="1"/>
</dbReference>
<proteinExistence type="predicted"/>
<evidence type="ECO:0000256" key="2">
    <source>
        <dbReference type="ARBA" id="ARBA00023125"/>
    </source>
</evidence>
<name>A0ABV5N8T0_9ACTN</name>
<evidence type="ECO:0000259" key="4">
    <source>
        <dbReference type="PROSITE" id="PS50949"/>
    </source>
</evidence>
<dbReference type="InterPro" id="IPR036390">
    <property type="entry name" value="WH_DNA-bd_sf"/>
</dbReference>
<comment type="caution">
    <text evidence="5">The sequence shown here is derived from an EMBL/GenBank/DDBJ whole genome shotgun (WGS) entry which is preliminary data.</text>
</comment>
<gene>
    <name evidence="5" type="ORF">ACFF45_29415</name>
</gene>
<dbReference type="Proteomes" id="UP001589709">
    <property type="component" value="Unassembled WGS sequence"/>
</dbReference>
<dbReference type="EMBL" id="JBHMCY010000076">
    <property type="protein sequence ID" value="MFB9466706.1"/>
    <property type="molecule type" value="Genomic_DNA"/>
</dbReference>
<organism evidence="5 6">
    <name type="scientific">Streptomyces cinereospinus</name>
    <dbReference type="NCBI Taxonomy" id="285561"/>
    <lineage>
        <taxon>Bacteria</taxon>
        <taxon>Bacillati</taxon>
        <taxon>Actinomycetota</taxon>
        <taxon>Actinomycetes</taxon>
        <taxon>Kitasatosporales</taxon>
        <taxon>Streptomycetaceae</taxon>
        <taxon>Streptomyces</taxon>
    </lineage>
</organism>
<evidence type="ECO:0000313" key="5">
    <source>
        <dbReference type="EMBL" id="MFB9466706.1"/>
    </source>
</evidence>
<keyword evidence="3" id="KW-0804">Transcription</keyword>
<dbReference type="InterPro" id="IPR036388">
    <property type="entry name" value="WH-like_DNA-bd_sf"/>
</dbReference>
<keyword evidence="1" id="KW-0805">Transcription regulation</keyword>
<dbReference type="RefSeq" id="WP_381349729.1">
    <property type="nucleotide sequence ID" value="NZ_JBHMCY010000076.1"/>
</dbReference>
<sequence length="259" mass="28284">MPHPQDGPGTPVADTVALPFNDPALNGIRRLTALDTVRARIALAVDLGLLTPGEKLPPTDQIAAALDVGDITVRRALTSLCRDGVLERRRGRNGGTLVAQRPARGAVGEMDAYRAQNTEVHALIDQRLVMECGLAHLAARNADEAGLGHLKRLADEMDHVPTWAEFHGCDERFHLAVAASAGVRAATDAYRSVLQQLYRYYLPYPMDALRQSNREHHALVDALRDGDPAAAVDIARRHVEVLHRTMFVGLLEAAEQQPR</sequence>
<dbReference type="SMART" id="SM00895">
    <property type="entry name" value="FCD"/>
    <property type="match status" value="1"/>
</dbReference>
<dbReference type="Gene3D" id="1.20.120.530">
    <property type="entry name" value="GntR ligand-binding domain-like"/>
    <property type="match status" value="1"/>
</dbReference>
<dbReference type="Pfam" id="PF07729">
    <property type="entry name" value="FCD"/>
    <property type="match status" value="1"/>
</dbReference>
<keyword evidence="6" id="KW-1185">Reference proteome</keyword>
<keyword evidence="2" id="KW-0238">DNA-binding</keyword>
<evidence type="ECO:0000256" key="1">
    <source>
        <dbReference type="ARBA" id="ARBA00023015"/>
    </source>
</evidence>
<feature type="domain" description="HTH gntR-type" evidence="4">
    <location>
        <begin position="31"/>
        <end position="101"/>
    </location>
</feature>
<dbReference type="InterPro" id="IPR011711">
    <property type="entry name" value="GntR_C"/>
</dbReference>
<dbReference type="SUPFAM" id="SSF48008">
    <property type="entry name" value="GntR ligand-binding domain-like"/>
    <property type="match status" value="1"/>
</dbReference>